<gene>
    <name evidence="1" type="ORF">KC729_16675</name>
</gene>
<dbReference type="EMBL" id="JAGQHR010000649">
    <property type="protein sequence ID" value="MCA9729325.1"/>
    <property type="molecule type" value="Genomic_DNA"/>
</dbReference>
<sequence>PGLAAAEPPPGRAALESRSGTGGALILTVGEHHREQPREAVIGVAADGGETAGRMALQRDVASAAA</sequence>
<feature type="non-terminal residue" evidence="1">
    <location>
        <position position="1"/>
    </location>
</feature>
<proteinExistence type="predicted"/>
<name>A0A956RQU7_UNCEI</name>
<protein>
    <submittedName>
        <fullName evidence="1">Uncharacterized protein</fullName>
    </submittedName>
</protein>
<accession>A0A956RQU7</accession>
<evidence type="ECO:0000313" key="2">
    <source>
        <dbReference type="Proteomes" id="UP000697710"/>
    </source>
</evidence>
<evidence type="ECO:0000313" key="1">
    <source>
        <dbReference type="EMBL" id="MCA9729325.1"/>
    </source>
</evidence>
<dbReference type="Proteomes" id="UP000697710">
    <property type="component" value="Unassembled WGS sequence"/>
</dbReference>
<organism evidence="1 2">
    <name type="scientific">Eiseniibacteriota bacterium</name>
    <dbReference type="NCBI Taxonomy" id="2212470"/>
    <lineage>
        <taxon>Bacteria</taxon>
        <taxon>Candidatus Eiseniibacteriota</taxon>
    </lineage>
</organism>
<dbReference type="AlphaFoldDB" id="A0A956RQU7"/>
<reference evidence="1" key="2">
    <citation type="journal article" date="2021" name="Microbiome">
        <title>Successional dynamics and alternative stable states in a saline activated sludge microbial community over 9 years.</title>
        <authorList>
            <person name="Wang Y."/>
            <person name="Ye J."/>
            <person name="Ju F."/>
            <person name="Liu L."/>
            <person name="Boyd J.A."/>
            <person name="Deng Y."/>
            <person name="Parks D.H."/>
            <person name="Jiang X."/>
            <person name="Yin X."/>
            <person name="Woodcroft B.J."/>
            <person name="Tyson G.W."/>
            <person name="Hugenholtz P."/>
            <person name="Polz M.F."/>
            <person name="Zhang T."/>
        </authorList>
    </citation>
    <scope>NUCLEOTIDE SEQUENCE</scope>
    <source>
        <strain evidence="1">HKST-UBA01</strain>
    </source>
</reference>
<comment type="caution">
    <text evidence="1">The sequence shown here is derived from an EMBL/GenBank/DDBJ whole genome shotgun (WGS) entry which is preliminary data.</text>
</comment>
<reference evidence="1" key="1">
    <citation type="submission" date="2020-04" db="EMBL/GenBank/DDBJ databases">
        <authorList>
            <person name="Zhang T."/>
        </authorList>
    </citation>
    <scope>NUCLEOTIDE SEQUENCE</scope>
    <source>
        <strain evidence="1">HKST-UBA01</strain>
    </source>
</reference>